<dbReference type="GO" id="GO:0046872">
    <property type="term" value="F:metal ion binding"/>
    <property type="evidence" value="ECO:0007669"/>
    <property type="project" value="UniProtKB-KW"/>
</dbReference>
<evidence type="ECO:0000256" key="5">
    <source>
        <dbReference type="ARBA" id="ARBA00023065"/>
    </source>
</evidence>
<evidence type="ECO:0000256" key="3">
    <source>
        <dbReference type="ARBA" id="ARBA00022796"/>
    </source>
</evidence>
<evidence type="ECO:0000256" key="7">
    <source>
        <dbReference type="ARBA" id="ARBA00037651"/>
    </source>
</evidence>
<keyword evidence="6" id="KW-0143">Chaperone</keyword>
<evidence type="ECO:0000256" key="4">
    <source>
        <dbReference type="ARBA" id="ARBA00023008"/>
    </source>
</evidence>
<dbReference type="GO" id="GO:0006825">
    <property type="term" value="P:copper ion transport"/>
    <property type="evidence" value="ECO:0007669"/>
    <property type="project" value="UniProtKB-KW"/>
</dbReference>
<comment type="similarity">
    <text evidence="8">Belongs to the ATX1 family.</text>
</comment>
<evidence type="ECO:0000313" key="13">
    <source>
        <dbReference type="EMBL" id="CAD5114722.1"/>
    </source>
</evidence>
<dbReference type="CDD" id="cd00371">
    <property type="entry name" value="HMA"/>
    <property type="match status" value="1"/>
</dbReference>
<keyword evidence="14" id="KW-1185">Reference proteome</keyword>
<dbReference type="Gene3D" id="3.30.70.100">
    <property type="match status" value="1"/>
</dbReference>
<keyword evidence="4" id="KW-0186">Copper</keyword>
<evidence type="ECO:0000256" key="8">
    <source>
        <dbReference type="ARBA" id="ARBA00038171"/>
    </source>
</evidence>
<dbReference type="AlphaFoldDB" id="A0A7I8VFG4"/>
<sequence>MPKLEYDFAMTCEGCSKAAQRNLAKIGVNDVEADLANKKLYVTTDIDQEKVLEALKKTGKEVSLSKVH</sequence>
<gene>
    <name evidence="13" type="ORF">DGYR_LOCUS3545</name>
</gene>
<organism evidence="13 14">
    <name type="scientific">Dimorphilus gyrociliatus</name>
    <dbReference type="NCBI Taxonomy" id="2664684"/>
    <lineage>
        <taxon>Eukaryota</taxon>
        <taxon>Metazoa</taxon>
        <taxon>Spiralia</taxon>
        <taxon>Lophotrochozoa</taxon>
        <taxon>Annelida</taxon>
        <taxon>Polychaeta</taxon>
        <taxon>Polychaeta incertae sedis</taxon>
        <taxon>Dinophilidae</taxon>
        <taxon>Dimorphilus</taxon>
    </lineage>
</organism>
<dbReference type="SUPFAM" id="SSF55008">
    <property type="entry name" value="HMA, heavy metal-associated domain"/>
    <property type="match status" value="1"/>
</dbReference>
<dbReference type="InterPro" id="IPR051881">
    <property type="entry name" value="Copper_transport_ATOX1-like"/>
</dbReference>
<dbReference type="OrthoDB" id="689350at2759"/>
<comment type="caution">
    <text evidence="13">The sequence shown here is derived from an EMBL/GenBank/DDBJ whole genome shotgun (WGS) entry which is preliminary data.</text>
</comment>
<dbReference type="PANTHER" id="PTHR46365:SF1">
    <property type="entry name" value="COPPER TRANSPORT PROTEIN ATOX1"/>
    <property type="match status" value="1"/>
</dbReference>
<proteinExistence type="inferred from homology"/>
<reference evidence="13 14" key="1">
    <citation type="submission" date="2020-08" db="EMBL/GenBank/DDBJ databases">
        <authorList>
            <person name="Hejnol A."/>
        </authorList>
    </citation>
    <scope>NUCLEOTIDE SEQUENCE [LARGE SCALE GENOMIC DNA]</scope>
</reference>
<keyword evidence="1" id="KW-0813">Transport</keyword>
<comment type="function">
    <text evidence="7">Binds and deliver cytosolic copper to the copper ATPase proteins. May be important in cellular antioxidant defense.</text>
</comment>
<dbReference type="Pfam" id="PF00403">
    <property type="entry name" value="HMA"/>
    <property type="match status" value="1"/>
</dbReference>
<keyword evidence="3" id="KW-0187">Copper transport</keyword>
<protein>
    <recommendedName>
        <fullName evidence="9">Copper transport protein ATOX1</fullName>
    </recommendedName>
    <alternativeName>
        <fullName evidence="10">Metal transport protein ATX1</fullName>
    </alternativeName>
</protein>
<dbReference type="PANTHER" id="PTHR46365">
    <property type="entry name" value="COPPER TRANSPORT PROTEIN ATOX1"/>
    <property type="match status" value="1"/>
</dbReference>
<dbReference type="GO" id="GO:0005829">
    <property type="term" value="C:cytosol"/>
    <property type="evidence" value="ECO:0007669"/>
    <property type="project" value="TreeGrafter"/>
</dbReference>
<dbReference type="InterPro" id="IPR006121">
    <property type="entry name" value="HMA_dom"/>
</dbReference>
<evidence type="ECO:0000313" key="14">
    <source>
        <dbReference type="Proteomes" id="UP000549394"/>
    </source>
</evidence>
<feature type="domain" description="HMA" evidence="12">
    <location>
        <begin position="1"/>
        <end position="63"/>
    </location>
</feature>
<name>A0A7I8VFG4_9ANNE</name>
<keyword evidence="5" id="KW-0406">Ion transport</keyword>
<dbReference type="Proteomes" id="UP000549394">
    <property type="component" value="Unassembled WGS sequence"/>
</dbReference>
<dbReference type="InterPro" id="IPR036163">
    <property type="entry name" value="HMA_dom_sf"/>
</dbReference>
<dbReference type="PROSITE" id="PS50846">
    <property type="entry name" value="HMA_2"/>
    <property type="match status" value="1"/>
</dbReference>
<evidence type="ECO:0000259" key="12">
    <source>
        <dbReference type="PROSITE" id="PS50846"/>
    </source>
</evidence>
<evidence type="ECO:0000256" key="6">
    <source>
        <dbReference type="ARBA" id="ARBA00023186"/>
    </source>
</evidence>
<comment type="subunit">
    <text evidence="11">Homodimer. Interacts with ATP7B. Interacts with ATP7A. Interacts (via dimer form) with SLC31A1 (via C-terminal domain); this interaction improves ATOX1 stability and controls intracellular Cu(I) levels.</text>
</comment>
<dbReference type="GO" id="GO:0016531">
    <property type="term" value="F:copper chaperone activity"/>
    <property type="evidence" value="ECO:0007669"/>
    <property type="project" value="TreeGrafter"/>
</dbReference>
<evidence type="ECO:0000256" key="11">
    <source>
        <dbReference type="ARBA" id="ARBA00046351"/>
    </source>
</evidence>
<evidence type="ECO:0000256" key="1">
    <source>
        <dbReference type="ARBA" id="ARBA00022448"/>
    </source>
</evidence>
<evidence type="ECO:0000256" key="2">
    <source>
        <dbReference type="ARBA" id="ARBA00022723"/>
    </source>
</evidence>
<accession>A0A7I8VFG4</accession>
<evidence type="ECO:0000256" key="9">
    <source>
        <dbReference type="ARBA" id="ARBA00040962"/>
    </source>
</evidence>
<keyword evidence="2" id="KW-0479">Metal-binding</keyword>
<evidence type="ECO:0000256" key="10">
    <source>
        <dbReference type="ARBA" id="ARBA00043201"/>
    </source>
</evidence>
<dbReference type="EMBL" id="CAJFCJ010000005">
    <property type="protein sequence ID" value="CAD5114722.1"/>
    <property type="molecule type" value="Genomic_DNA"/>
</dbReference>